<feature type="domain" description="Glycosyltransferase RgtA/B/C/D-like" evidence="10">
    <location>
        <begin position="86"/>
        <end position="241"/>
    </location>
</feature>
<feature type="transmembrane region" description="Helical" evidence="9">
    <location>
        <begin position="430"/>
        <end position="451"/>
    </location>
</feature>
<comment type="subcellular location">
    <subcellularLocation>
        <location evidence="1">Cell membrane</location>
        <topology evidence="1">Multi-pass membrane protein</topology>
    </subcellularLocation>
</comment>
<evidence type="ECO:0000256" key="8">
    <source>
        <dbReference type="SAM" id="MobiDB-lite"/>
    </source>
</evidence>
<feature type="domain" description="Putative mannosyltransferase YkcA/B-like C-terminal" evidence="11">
    <location>
        <begin position="618"/>
        <end position="707"/>
    </location>
</feature>
<dbReference type="InterPro" id="IPR038731">
    <property type="entry name" value="RgtA/B/C-like"/>
</dbReference>
<feature type="transmembrane region" description="Helical" evidence="9">
    <location>
        <begin position="132"/>
        <end position="154"/>
    </location>
</feature>
<feature type="transmembrane region" description="Helical" evidence="9">
    <location>
        <begin position="161"/>
        <end position="178"/>
    </location>
</feature>
<evidence type="ECO:0000256" key="4">
    <source>
        <dbReference type="ARBA" id="ARBA00022679"/>
    </source>
</evidence>
<reference evidence="12 13" key="1">
    <citation type="submission" date="2024-10" db="EMBL/GenBank/DDBJ databases">
        <title>The Natural Products Discovery Center: Release of the First 8490 Sequenced Strains for Exploring Actinobacteria Biosynthetic Diversity.</title>
        <authorList>
            <person name="Kalkreuter E."/>
            <person name="Kautsar S.A."/>
            <person name="Yang D."/>
            <person name="Bader C.D."/>
            <person name="Teijaro C.N."/>
            <person name="Fluegel L."/>
            <person name="Davis C.M."/>
            <person name="Simpson J.R."/>
            <person name="Lauterbach L."/>
            <person name="Steele A.D."/>
            <person name="Gui C."/>
            <person name="Meng S."/>
            <person name="Li G."/>
            <person name="Viehrig K."/>
            <person name="Ye F."/>
            <person name="Su P."/>
            <person name="Kiefer A.F."/>
            <person name="Nichols A."/>
            <person name="Cepeda A.J."/>
            <person name="Yan W."/>
            <person name="Fan B."/>
            <person name="Jiang Y."/>
            <person name="Adhikari A."/>
            <person name="Zheng C.-J."/>
            <person name="Schuster L."/>
            <person name="Cowan T.M."/>
            <person name="Smanski M.J."/>
            <person name="Chevrette M.G."/>
            <person name="De Carvalho L.P.S."/>
            <person name="Shen B."/>
        </authorList>
    </citation>
    <scope>NUCLEOTIDE SEQUENCE [LARGE SCALE GENOMIC DNA]</scope>
    <source>
        <strain evidence="12 13">NPDC004550</strain>
    </source>
</reference>
<dbReference type="RefSeq" id="WP_387249901.1">
    <property type="nucleotide sequence ID" value="NZ_JBIALX010000002.1"/>
</dbReference>
<keyword evidence="3" id="KW-0328">Glycosyltransferase</keyword>
<feature type="compositionally biased region" description="Gly residues" evidence="8">
    <location>
        <begin position="513"/>
        <end position="525"/>
    </location>
</feature>
<keyword evidence="5 9" id="KW-0812">Transmembrane</keyword>
<evidence type="ECO:0000313" key="13">
    <source>
        <dbReference type="Proteomes" id="UP001601521"/>
    </source>
</evidence>
<feature type="transmembrane region" description="Helical" evidence="9">
    <location>
        <begin position="403"/>
        <end position="424"/>
    </location>
</feature>
<evidence type="ECO:0000256" key="6">
    <source>
        <dbReference type="ARBA" id="ARBA00022989"/>
    </source>
</evidence>
<dbReference type="EMBL" id="JBIALX010000002">
    <property type="protein sequence ID" value="MFF0453083.1"/>
    <property type="molecule type" value="Genomic_DNA"/>
</dbReference>
<feature type="transmembrane region" description="Helical" evidence="9">
    <location>
        <begin position="352"/>
        <end position="369"/>
    </location>
</feature>
<keyword evidence="7 9" id="KW-0472">Membrane</keyword>
<name>A0ABW6NDC2_9NOCA</name>
<comment type="caution">
    <text evidence="12">The sequence shown here is derived from an EMBL/GenBank/DDBJ whole genome shotgun (WGS) entry which is preliminary data.</text>
</comment>
<dbReference type="Proteomes" id="UP001601521">
    <property type="component" value="Unassembled WGS sequence"/>
</dbReference>
<feature type="compositionally biased region" description="Low complexity" evidence="8">
    <location>
        <begin position="545"/>
        <end position="557"/>
    </location>
</feature>
<evidence type="ECO:0000256" key="3">
    <source>
        <dbReference type="ARBA" id="ARBA00022676"/>
    </source>
</evidence>
<feature type="region of interest" description="Disordered" evidence="8">
    <location>
        <begin position="1"/>
        <end position="20"/>
    </location>
</feature>
<keyword evidence="13" id="KW-1185">Reference proteome</keyword>
<keyword evidence="2" id="KW-1003">Cell membrane</keyword>
<organism evidence="12 13">
    <name type="scientific">Nocardia africana</name>
    <dbReference type="NCBI Taxonomy" id="134964"/>
    <lineage>
        <taxon>Bacteria</taxon>
        <taxon>Bacillati</taxon>
        <taxon>Actinomycetota</taxon>
        <taxon>Actinomycetes</taxon>
        <taxon>Mycobacteriales</taxon>
        <taxon>Nocardiaceae</taxon>
        <taxon>Nocardia</taxon>
    </lineage>
</organism>
<evidence type="ECO:0000259" key="10">
    <source>
        <dbReference type="Pfam" id="PF13231"/>
    </source>
</evidence>
<feature type="transmembrane region" description="Helical" evidence="9">
    <location>
        <begin position="230"/>
        <end position="251"/>
    </location>
</feature>
<feature type="region of interest" description="Disordered" evidence="8">
    <location>
        <begin position="513"/>
        <end position="613"/>
    </location>
</feature>
<feature type="transmembrane region" description="Helical" evidence="9">
    <location>
        <begin position="375"/>
        <end position="396"/>
    </location>
</feature>
<dbReference type="Pfam" id="PF24878">
    <property type="entry name" value="YkcB_C"/>
    <property type="match status" value="1"/>
</dbReference>
<feature type="transmembrane region" description="Helical" evidence="9">
    <location>
        <begin position="107"/>
        <end position="126"/>
    </location>
</feature>
<evidence type="ECO:0000259" key="11">
    <source>
        <dbReference type="Pfam" id="PF24878"/>
    </source>
</evidence>
<dbReference type="InterPro" id="IPR056785">
    <property type="entry name" value="YkcA/B-like_C"/>
</dbReference>
<evidence type="ECO:0000313" key="12">
    <source>
        <dbReference type="EMBL" id="MFF0453083.1"/>
    </source>
</evidence>
<dbReference type="PANTHER" id="PTHR33908">
    <property type="entry name" value="MANNOSYLTRANSFERASE YKCB-RELATED"/>
    <property type="match status" value="1"/>
</dbReference>
<keyword evidence="6 9" id="KW-1133">Transmembrane helix</keyword>
<proteinExistence type="predicted"/>
<sequence>MTETAIAPGRPADGVTTPGRGATRSLPWEYLGLAALLGGTAVAYLWNLSANGWANSFYAAAVQSGAKSWKAFFFGSSDWGNSITVDKTPASLWPMEISARLFGMNSWSMLIPQVVIAVAAVALLRATLRRTFGPGAGLLGGLALAVTPVATLMFRYNNPDALLVLLMIAAVWAMTRALEDGRWRWLLLCGGFVGLGFLAKQLQVLLVVPALALTYLFAGPPRLGKRLLQLLAAGAALVVGAGWWVLVAQLWPADSRPYFGGSKHNSIIELTLGYNGLQRLGVDSGGGFGGPPGPGGRGHGPSFGSQAGITRLFSETVGGQIAWLIPAALILCVAAVVLCGTSSRTDTRRAALLLWGGWALVTALVFSFMKGIFHQYYTVALAPGVAGAAAIGAVVLWRQRDRLGVRVVLAAAAALTTVTAVIVLDRTPDFVPWLRWIVGVAGAVATVALVIPQPRRTAAWTAVLAVLVAIAAPVAYSIQTIASAHNGGIVLAGPKTSGGFGFGVGPGGPWGACGPAGPGSIGGGPSAPAENGARPGAQAGQPEISGAPAAGPNACAPGAGGGPADDGSDSAGVNRTPVPPGRATRSDDAAATGPDGTGRGVAGRPAGPGMGERTNQQLIDLLKNTGAGYTWAAAAISSMGAADLQLDSGYAVMPIGGFGGGDPSPTLDRFRADVAQGRIHYFVGSERRGPGSNETSEASRIAQWVESTYAAIDVGGTTVYDLTTPTAAR</sequence>
<dbReference type="PANTHER" id="PTHR33908:SF3">
    <property type="entry name" value="UNDECAPRENYL PHOSPHATE-ALPHA-4-AMINO-4-DEOXY-L-ARABINOSE ARABINOSYL TRANSFERASE"/>
    <property type="match status" value="1"/>
</dbReference>
<feature type="transmembrane region" description="Helical" evidence="9">
    <location>
        <begin position="321"/>
        <end position="340"/>
    </location>
</feature>
<dbReference type="Pfam" id="PF13231">
    <property type="entry name" value="PMT_2"/>
    <property type="match status" value="1"/>
</dbReference>
<evidence type="ECO:0000256" key="1">
    <source>
        <dbReference type="ARBA" id="ARBA00004651"/>
    </source>
</evidence>
<keyword evidence="4" id="KW-0808">Transferase</keyword>
<protein>
    <submittedName>
        <fullName evidence="12">Glycosyltransferase family 39 protein</fullName>
    </submittedName>
</protein>
<evidence type="ECO:0000256" key="2">
    <source>
        <dbReference type="ARBA" id="ARBA00022475"/>
    </source>
</evidence>
<dbReference type="InterPro" id="IPR050297">
    <property type="entry name" value="LipidA_mod_glycosyltrf_83"/>
</dbReference>
<feature type="transmembrane region" description="Helical" evidence="9">
    <location>
        <begin position="30"/>
        <end position="48"/>
    </location>
</feature>
<evidence type="ECO:0000256" key="9">
    <source>
        <dbReference type="SAM" id="Phobius"/>
    </source>
</evidence>
<evidence type="ECO:0000256" key="5">
    <source>
        <dbReference type="ARBA" id="ARBA00022692"/>
    </source>
</evidence>
<gene>
    <name evidence="12" type="ORF">ACFYTH_06930</name>
</gene>
<feature type="transmembrane region" description="Helical" evidence="9">
    <location>
        <begin position="198"/>
        <end position="218"/>
    </location>
</feature>
<feature type="transmembrane region" description="Helical" evidence="9">
    <location>
        <begin position="458"/>
        <end position="476"/>
    </location>
</feature>
<accession>A0ABW6NDC2</accession>
<feature type="compositionally biased region" description="Gly residues" evidence="8">
    <location>
        <begin position="595"/>
        <end position="610"/>
    </location>
</feature>
<evidence type="ECO:0000256" key="7">
    <source>
        <dbReference type="ARBA" id="ARBA00023136"/>
    </source>
</evidence>